<sequence length="206" mass="21232">MIKRLALIGASGHGKVIADIARANGVKSIVFYDDRWQKIEELAGYRVVGDVAKAMEDAATKYDAAVVSIGNSSIREAIQQQLPCVASALVHPSASVSPSVKLGLGSVVMPNAVINADSVIGDGVIINSGAVIEHDCIIGDFSHICPNAALGGGVFVGQKSWIGIGSAIIQLTKVGSNVTVGAGSVVIRDVHDNQTVVGNPANLIKR</sequence>
<feature type="binding site" evidence="3">
    <location>
        <position position="70"/>
    </location>
    <ligand>
        <name>substrate</name>
    </ligand>
</feature>
<gene>
    <name evidence="5" type="ORF">CWI69_00325</name>
</gene>
<feature type="binding site" evidence="3">
    <location>
        <begin position="33"/>
        <end position="34"/>
    </location>
    <ligand>
        <name>substrate</name>
    </ligand>
</feature>
<dbReference type="Gene3D" id="3.40.50.20">
    <property type="match status" value="1"/>
</dbReference>
<dbReference type="InterPro" id="IPR020019">
    <property type="entry name" value="AcTrfase_PglD-like"/>
</dbReference>
<comment type="similarity">
    <text evidence="1">Belongs to the transferase hexapeptide repeat family.</text>
</comment>
<evidence type="ECO:0000259" key="4">
    <source>
        <dbReference type="Pfam" id="PF17836"/>
    </source>
</evidence>
<comment type="caution">
    <text evidence="5">The sequence shown here is derived from an EMBL/GenBank/DDBJ whole genome shotgun (WGS) entry which is preliminary data.</text>
</comment>
<organism evidence="5 6">
    <name type="scientific">Pseudidiomarina halophila</name>
    <dbReference type="NCBI Taxonomy" id="1449799"/>
    <lineage>
        <taxon>Bacteria</taxon>
        <taxon>Pseudomonadati</taxon>
        <taxon>Pseudomonadota</taxon>
        <taxon>Gammaproteobacteria</taxon>
        <taxon>Alteromonadales</taxon>
        <taxon>Idiomarinaceae</taxon>
        <taxon>Pseudidiomarina</taxon>
    </lineage>
</organism>
<dbReference type="GO" id="GO:0016740">
    <property type="term" value="F:transferase activity"/>
    <property type="evidence" value="ECO:0007669"/>
    <property type="project" value="UniProtKB-KW"/>
</dbReference>
<evidence type="ECO:0000256" key="1">
    <source>
        <dbReference type="ARBA" id="ARBA00007274"/>
    </source>
</evidence>
<dbReference type="SUPFAM" id="SSF51161">
    <property type="entry name" value="Trimeric LpxA-like enzymes"/>
    <property type="match status" value="1"/>
</dbReference>
<dbReference type="Pfam" id="PF00132">
    <property type="entry name" value="Hexapep"/>
    <property type="match status" value="1"/>
</dbReference>
<evidence type="ECO:0000256" key="2">
    <source>
        <dbReference type="PIRSR" id="PIRSR620019-1"/>
    </source>
</evidence>
<dbReference type="NCBIfam" id="TIGR03570">
    <property type="entry name" value="NeuD_NnaD"/>
    <property type="match status" value="1"/>
</dbReference>
<dbReference type="AlphaFoldDB" id="A0A432XYV8"/>
<dbReference type="Gene3D" id="2.160.10.10">
    <property type="entry name" value="Hexapeptide repeat proteins"/>
    <property type="match status" value="2"/>
</dbReference>
<keyword evidence="5" id="KW-0808">Transferase</keyword>
<evidence type="ECO:0000256" key="3">
    <source>
        <dbReference type="PIRSR" id="PIRSR620019-2"/>
    </source>
</evidence>
<accession>A0A432XYV8</accession>
<feature type="domain" description="PglD N-terminal" evidence="4">
    <location>
        <begin position="4"/>
        <end position="82"/>
    </location>
</feature>
<evidence type="ECO:0000313" key="6">
    <source>
        <dbReference type="Proteomes" id="UP000287198"/>
    </source>
</evidence>
<feature type="active site" description="Proton acceptor" evidence="2">
    <location>
        <position position="134"/>
    </location>
</feature>
<feature type="site" description="Increases basicity of active site His" evidence="2">
    <location>
        <position position="135"/>
    </location>
</feature>
<dbReference type="PANTHER" id="PTHR43300:SF7">
    <property type="entry name" value="UDP-N-ACETYLBACILLOSAMINE N-ACETYLTRANSFERASE"/>
    <property type="match status" value="1"/>
</dbReference>
<dbReference type="CDD" id="cd03360">
    <property type="entry name" value="LbH_AT_putative"/>
    <property type="match status" value="1"/>
</dbReference>
<dbReference type="Pfam" id="PF17836">
    <property type="entry name" value="PglD_N"/>
    <property type="match status" value="1"/>
</dbReference>
<dbReference type="InterPro" id="IPR001451">
    <property type="entry name" value="Hexapep"/>
</dbReference>
<name>A0A432XYV8_9GAMM</name>
<keyword evidence="6" id="KW-1185">Reference proteome</keyword>
<proteinExistence type="inferred from homology"/>
<dbReference type="InterPro" id="IPR050179">
    <property type="entry name" value="Trans_hexapeptide_repeat"/>
</dbReference>
<feature type="binding site" evidence="3">
    <location>
        <position position="164"/>
    </location>
    <ligand>
        <name>acetyl-CoA</name>
        <dbReference type="ChEBI" id="CHEBI:57288"/>
    </ligand>
</feature>
<dbReference type="OrthoDB" id="9794407at2"/>
<dbReference type="RefSeq" id="WP_126760875.1">
    <property type="nucleotide sequence ID" value="NZ_JBHLTZ010000004.1"/>
</dbReference>
<dbReference type="Proteomes" id="UP000287198">
    <property type="component" value="Unassembled WGS sequence"/>
</dbReference>
<feature type="binding site" evidence="3">
    <location>
        <position position="143"/>
    </location>
    <ligand>
        <name>acetyl-CoA</name>
        <dbReference type="ChEBI" id="CHEBI:57288"/>
    </ligand>
</feature>
<evidence type="ECO:0000313" key="5">
    <source>
        <dbReference type="EMBL" id="RUO53922.1"/>
    </source>
</evidence>
<dbReference type="InterPro" id="IPR041561">
    <property type="entry name" value="PglD_N"/>
</dbReference>
<reference evidence="6" key="1">
    <citation type="journal article" date="2018" name="Front. Microbiol.">
        <title>Genome-Based Analysis Reveals the Taxonomy and Diversity of the Family Idiomarinaceae.</title>
        <authorList>
            <person name="Liu Y."/>
            <person name="Lai Q."/>
            <person name="Shao Z."/>
        </authorList>
    </citation>
    <scope>NUCLEOTIDE SEQUENCE [LARGE SCALE GENOMIC DNA]</scope>
    <source>
        <strain evidence="6">BH195</strain>
    </source>
</reference>
<protein>
    <submittedName>
        <fullName evidence="5">Acetyltransferase</fullName>
    </submittedName>
</protein>
<dbReference type="EMBL" id="PIPW01000001">
    <property type="protein sequence ID" value="RUO53922.1"/>
    <property type="molecule type" value="Genomic_DNA"/>
</dbReference>
<feature type="binding site" evidence="3">
    <location>
        <begin position="11"/>
        <end position="13"/>
    </location>
    <ligand>
        <name>substrate</name>
    </ligand>
</feature>
<dbReference type="InterPro" id="IPR011004">
    <property type="entry name" value="Trimer_LpxA-like_sf"/>
</dbReference>
<dbReference type="PANTHER" id="PTHR43300">
    <property type="entry name" value="ACETYLTRANSFERASE"/>
    <property type="match status" value="1"/>
</dbReference>